<accession>A0A371G704</accession>
<sequence length="92" mass="10822">MGTEVQFWVKQVNSIQAKAPDVQSLGYKGSFLKGQWRRSTTLEALFQYYDSPVRCFTFKDFQIAFTLEEYERLLRLPLVESPHYFHQAQPPS</sequence>
<name>A0A371G704_MUCPR</name>
<keyword evidence="3" id="KW-1185">Reference proteome</keyword>
<dbReference type="OrthoDB" id="1435357at2759"/>
<evidence type="ECO:0000313" key="3">
    <source>
        <dbReference type="Proteomes" id="UP000257109"/>
    </source>
</evidence>
<reference evidence="2" key="1">
    <citation type="submission" date="2018-05" db="EMBL/GenBank/DDBJ databases">
        <title>Draft genome of Mucuna pruriens seed.</title>
        <authorList>
            <person name="Nnadi N.E."/>
            <person name="Vos R."/>
            <person name="Hasami M.H."/>
            <person name="Devisetty U.K."/>
            <person name="Aguiy J.C."/>
        </authorList>
    </citation>
    <scope>NUCLEOTIDE SEQUENCE [LARGE SCALE GENOMIC DNA]</scope>
    <source>
        <strain evidence="2">JCA_2017</strain>
    </source>
</reference>
<comment type="caution">
    <text evidence="2">The sequence shown here is derived from an EMBL/GenBank/DDBJ whole genome shotgun (WGS) entry which is preliminary data.</text>
</comment>
<dbReference type="EMBL" id="QJKJ01006543">
    <property type="protein sequence ID" value="RDX86342.1"/>
    <property type="molecule type" value="Genomic_DNA"/>
</dbReference>
<evidence type="ECO:0000259" key="1">
    <source>
        <dbReference type="Pfam" id="PF24924"/>
    </source>
</evidence>
<dbReference type="PANTHER" id="PTHR48201">
    <property type="entry name" value="PROTEIN, PUTATIVE-RELATED"/>
    <property type="match status" value="1"/>
</dbReference>
<dbReference type="Pfam" id="PF24924">
    <property type="entry name" value="DUF7745"/>
    <property type="match status" value="1"/>
</dbReference>
<dbReference type="PANTHER" id="PTHR48201:SF12">
    <property type="entry name" value="AMINOTRANSFERASE-LIKE PLANT MOBILE DOMAIN-CONTAINING PROTEIN"/>
    <property type="match status" value="1"/>
</dbReference>
<dbReference type="AlphaFoldDB" id="A0A371G704"/>
<dbReference type="InterPro" id="IPR056647">
    <property type="entry name" value="DUF7745"/>
</dbReference>
<gene>
    <name evidence="2" type="ORF">CR513_32342</name>
</gene>
<evidence type="ECO:0000313" key="2">
    <source>
        <dbReference type="EMBL" id="RDX86342.1"/>
    </source>
</evidence>
<proteinExistence type="predicted"/>
<organism evidence="2 3">
    <name type="scientific">Mucuna pruriens</name>
    <name type="common">Velvet bean</name>
    <name type="synonym">Dolichos pruriens</name>
    <dbReference type="NCBI Taxonomy" id="157652"/>
    <lineage>
        <taxon>Eukaryota</taxon>
        <taxon>Viridiplantae</taxon>
        <taxon>Streptophyta</taxon>
        <taxon>Embryophyta</taxon>
        <taxon>Tracheophyta</taxon>
        <taxon>Spermatophyta</taxon>
        <taxon>Magnoliopsida</taxon>
        <taxon>eudicotyledons</taxon>
        <taxon>Gunneridae</taxon>
        <taxon>Pentapetalae</taxon>
        <taxon>rosids</taxon>
        <taxon>fabids</taxon>
        <taxon>Fabales</taxon>
        <taxon>Fabaceae</taxon>
        <taxon>Papilionoideae</taxon>
        <taxon>50 kb inversion clade</taxon>
        <taxon>NPAAA clade</taxon>
        <taxon>indigoferoid/millettioid clade</taxon>
        <taxon>Phaseoleae</taxon>
        <taxon>Mucuna</taxon>
    </lineage>
</organism>
<feature type="non-terminal residue" evidence="2">
    <location>
        <position position="1"/>
    </location>
</feature>
<feature type="domain" description="DUF7745" evidence="1">
    <location>
        <begin position="40"/>
        <end position="87"/>
    </location>
</feature>
<dbReference type="Proteomes" id="UP000257109">
    <property type="component" value="Unassembled WGS sequence"/>
</dbReference>
<protein>
    <recommendedName>
        <fullName evidence="1">DUF7745 domain-containing protein</fullName>
    </recommendedName>
</protein>